<dbReference type="PROSITE" id="PS01124">
    <property type="entry name" value="HTH_ARAC_FAMILY_2"/>
    <property type="match status" value="1"/>
</dbReference>
<name>A0A916NFK3_9BACL</name>
<dbReference type="AlphaFoldDB" id="A0A916NFK3"/>
<protein>
    <submittedName>
        <fullName evidence="5">Transcriptional activator NphR</fullName>
    </submittedName>
</protein>
<evidence type="ECO:0000259" key="4">
    <source>
        <dbReference type="PROSITE" id="PS01124"/>
    </source>
</evidence>
<dbReference type="GO" id="GO:0003700">
    <property type="term" value="F:DNA-binding transcription factor activity"/>
    <property type="evidence" value="ECO:0007669"/>
    <property type="project" value="InterPro"/>
</dbReference>
<comment type="caution">
    <text evidence="5">The sequence shown here is derived from an EMBL/GenBank/DDBJ whole genome shotgun (WGS) entry which is preliminary data.</text>
</comment>
<dbReference type="CDD" id="cd02208">
    <property type="entry name" value="cupin_RmlC-like"/>
    <property type="match status" value="1"/>
</dbReference>
<evidence type="ECO:0000256" key="1">
    <source>
        <dbReference type="ARBA" id="ARBA00023015"/>
    </source>
</evidence>
<evidence type="ECO:0000313" key="6">
    <source>
        <dbReference type="Proteomes" id="UP000693672"/>
    </source>
</evidence>
<keyword evidence="2" id="KW-0238">DNA-binding</keyword>
<dbReference type="PANTHER" id="PTHR43280:SF2">
    <property type="entry name" value="HTH-TYPE TRANSCRIPTIONAL REGULATOR EXSA"/>
    <property type="match status" value="1"/>
</dbReference>
<dbReference type="EMBL" id="CAJVAS010000001">
    <property type="protein sequence ID" value="CAG7599047.1"/>
    <property type="molecule type" value="Genomic_DNA"/>
</dbReference>
<organism evidence="5 6">
    <name type="scientific">Paenibacillus solanacearum</name>
    <dbReference type="NCBI Taxonomy" id="2048548"/>
    <lineage>
        <taxon>Bacteria</taxon>
        <taxon>Bacillati</taxon>
        <taxon>Bacillota</taxon>
        <taxon>Bacilli</taxon>
        <taxon>Bacillales</taxon>
        <taxon>Paenibacillaceae</taxon>
        <taxon>Paenibacillus</taxon>
    </lineage>
</organism>
<evidence type="ECO:0000256" key="2">
    <source>
        <dbReference type="ARBA" id="ARBA00023125"/>
    </source>
</evidence>
<dbReference type="Pfam" id="PF12833">
    <property type="entry name" value="HTH_18"/>
    <property type="match status" value="1"/>
</dbReference>
<dbReference type="Proteomes" id="UP000693672">
    <property type="component" value="Unassembled WGS sequence"/>
</dbReference>
<dbReference type="PANTHER" id="PTHR43280">
    <property type="entry name" value="ARAC-FAMILY TRANSCRIPTIONAL REGULATOR"/>
    <property type="match status" value="1"/>
</dbReference>
<evidence type="ECO:0000313" key="5">
    <source>
        <dbReference type="EMBL" id="CAG7599047.1"/>
    </source>
</evidence>
<dbReference type="RefSeq" id="WP_218090100.1">
    <property type="nucleotide sequence ID" value="NZ_CAJVAS010000001.1"/>
</dbReference>
<dbReference type="GO" id="GO:0043565">
    <property type="term" value="F:sequence-specific DNA binding"/>
    <property type="evidence" value="ECO:0007669"/>
    <property type="project" value="InterPro"/>
</dbReference>
<keyword evidence="6" id="KW-1185">Reference proteome</keyword>
<sequence>MYNSPFLEETIPLLRYIGVMNKPPEQAFHKAIHHHPEHLELMLIAEGSVNIVIDNRSYEAEPGSLILYNAGIWHEEHALPDRSCKIMYLGVNGFQLPGLPGNSVTANPDHYVLHLAERYDDMERKFWDMHAHKHAKTTHSAWVANCLAAAYVIEVLSLLSPSEHLAEEKSKKRDITPVKQYIHEYYSKNLTLADLSRIAFMSPFHLSRLFKAETGCSPLQYIISYRLEVAKYYLLNTDDTIASIAERVGYTSETHFHNLFRRWTGESPGWFRDNHKDTAKDNERFPGSEPPP</sequence>
<gene>
    <name evidence="5" type="primary">nphR</name>
    <name evidence="5" type="ORF">PAESOLCIP111_00280</name>
</gene>
<dbReference type="InterPro" id="IPR003313">
    <property type="entry name" value="AraC-bd"/>
</dbReference>
<keyword evidence="3" id="KW-0804">Transcription</keyword>
<accession>A0A916NFK3</accession>
<reference evidence="5" key="1">
    <citation type="submission" date="2021-06" db="EMBL/GenBank/DDBJ databases">
        <authorList>
            <person name="Criscuolo A."/>
        </authorList>
    </citation>
    <scope>NUCLEOTIDE SEQUENCE</scope>
    <source>
        <strain evidence="5">CIP111600</strain>
    </source>
</reference>
<keyword evidence="1" id="KW-0805">Transcription regulation</keyword>
<dbReference type="Pfam" id="PF02311">
    <property type="entry name" value="AraC_binding"/>
    <property type="match status" value="1"/>
</dbReference>
<feature type="domain" description="HTH araC/xylS-type" evidence="4">
    <location>
        <begin position="176"/>
        <end position="274"/>
    </location>
</feature>
<evidence type="ECO:0000256" key="3">
    <source>
        <dbReference type="ARBA" id="ARBA00023163"/>
    </source>
</evidence>
<dbReference type="SMART" id="SM00342">
    <property type="entry name" value="HTH_ARAC"/>
    <property type="match status" value="1"/>
</dbReference>
<dbReference type="PROSITE" id="PS00041">
    <property type="entry name" value="HTH_ARAC_FAMILY_1"/>
    <property type="match status" value="1"/>
</dbReference>
<dbReference type="InterPro" id="IPR018060">
    <property type="entry name" value="HTH_AraC"/>
</dbReference>
<proteinExistence type="predicted"/>
<dbReference type="InterPro" id="IPR018062">
    <property type="entry name" value="HTH_AraC-typ_CS"/>
</dbReference>